<feature type="transmembrane region" description="Helical" evidence="10">
    <location>
        <begin position="318"/>
        <end position="336"/>
    </location>
</feature>
<evidence type="ECO:0000256" key="10">
    <source>
        <dbReference type="SAM" id="Phobius"/>
    </source>
</evidence>
<keyword evidence="8 10" id="KW-0472">Membrane</keyword>
<feature type="transmembrane region" description="Helical" evidence="10">
    <location>
        <begin position="199"/>
        <end position="225"/>
    </location>
</feature>
<comment type="caution">
    <text evidence="12">The sequence shown here is derived from an EMBL/GenBank/DDBJ whole genome shotgun (WGS) entry which is preliminary data.</text>
</comment>
<evidence type="ECO:0000256" key="1">
    <source>
        <dbReference type="ARBA" id="ARBA00004651"/>
    </source>
</evidence>
<reference evidence="12 13" key="1">
    <citation type="submission" date="2007-06" db="EMBL/GenBank/DDBJ databases">
        <authorList>
            <person name="Shimkets L."/>
            <person name="Ferriera S."/>
            <person name="Johnson J."/>
            <person name="Kravitz S."/>
            <person name="Beeson K."/>
            <person name="Sutton G."/>
            <person name="Rogers Y.-H."/>
            <person name="Friedman R."/>
            <person name="Frazier M."/>
            <person name="Venter J.C."/>
        </authorList>
    </citation>
    <scope>NUCLEOTIDE SEQUENCE [LARGE SCALE GENOMIC DNA]</scope>
    <source>
        <strain evidence="12 13">SIR-1</strain>
    </source>
</reference>
<dbReference type="OrthoDB" id="9810759at2"/>
<evidence type="ECO:0000256" key="6">
    <source>
        <dbReference type="ARBA" id="ARBA00022989"/>
    </source>
</evidence>
<dbReference type="InterPro" id="IPR006153">
    <property type="entry name" value="Cation/H_exchanger_TM"/>
</dbReference>
<dbReference type="eggNOG" id="COG0025">
    <property type="taxonomic scope" value="Bacteria"/>
</dbReference>
<dbReference type="Gene3D" id="1.20.1530.20">
    <property type="match status" value="1"/>
</dbReference>
<dbReference type="PANTHER" id="PTHR32507">
    <property type="entry name" value="NA(+)/H(+) ANTIPORTER 1"/>
    <property type="match status" value="1"/>
</dbReference>
<comment type="subcellular location">
    <subcellularLocation>
        <location evidence="1">Cell membrane</location>
        <topology evidence="1">Multi-pass membrane protein</topology>
    </subcellularLocation>
</comment>
<feature type="compositionally biased region" description="Basic and acidic residues" evidence="9">
    <location>
        <begin position="427"/>
        <end position="438"/>
    </location>
</feature>
<feature type="transmembrane region" description="Helical" evidence="10">
    <location>
        <begin position="293"/>
        <end position="312"/>
    </location>
</feature>
<evidence type="ECO:0000256" key="8">
    <source>
        <dbReference type="ARBA" id="ARBA00023136"/>
    </source>
</evidence>
<feature type="transmembrane region" description="Helical" evidence="10">
    <location>
        <begin position="170"/>
        <end position="187"/>
    </location>
</feature>
<keyword evidence="13" id="KW-1185">Reference proteome</keyword>
<feature type="transmembrane region" description="Helical" evidence="10">
    <location>
        <begin position="61"/>
        <end position="79"/>
    </location>
</feature>
<feature type="domain" description="Cation/H+ exchanger transmembrane" evidence="11">
    <location>
        <begin position="9"/>
        <end position="401"/>
    </location>
</feature>
<dbReference type="GO" id="GO:1902600">
    <property type="term" value="P:proton transmembrane transport"/>
    <property type="evidence" value="ECO:0007669"/>
    <property type="project" value="InterPro"/>
</dbReference>
<evidence type="ECO:0000256" key="9">
    <source>
        <dbReference type="SAM" id="MobiDB-lite"/>
    </source>
</evidence>
<gene>
    <name evidence="12" type="ORF">PPSIR1_02261</name>
</gene>
<feature type="transmembrane region" description="Helical" evidence="10">
    <location>
        <begin position="381"/>
        <end position="399"/>
    </location>
</feature>
<evidence type="ECO:0000256" key="3">
    <source>
        <dbReference type="ARBA" id="ARBA00022449"/>
    </source>
</evidence>
<proteinExistence type="predicted"/>
<dbReference type="EMBL" id="ABCS01000020">
    <property type="protein sequence ID" value="EDM79339.1"/>
    <property type="molecule type" value="Genomic_DNA"/>
</dbReference>
<dbReference type="STRING" id="391625.PPSIR1_02261"/>
<evidence type="ECO:0000256" key="7">
    <source>
        <dbReference type="ARBA" id="ARBA00023065"/>
    </source>
</evidence>
<keyword evidence="3" id="KW-0050">Antiport</keyword>
<keyword evidence="6 10" id="KW-1133">Transmembrane helix</keyword>
<dbReference type="GO" id="GO:0005886">
    <property type="term" value="C:plasma membrane"/>
    <property type="evidence" value="ECO:0007669"/>
    <property type="project" value="UniProtKB-SubCell"/>
</dbReference>
<evidence type="ECO:0000256" key="4">
    <source>
        <dbReference type="ARBA" id="ARBA00022475"/>
    </source>
</evidence>
<evidence type="ECO:0000256" key="5">
    <source>
        <dbReference type="ARBA" id="ARBA00022692"/>
    </source>
</evidence>
<keyword evidence="2" id="KW-0813">Transport</keyword>
<protein>
    <submittedName>
        <fullName evidence="12">Na(+)/H(+) antiporter</fullName>
    </submittedName>
</protein>
<dbReference type="AlphaFoldDB" id="A6G416"/>
<keyword evidence="5 10" id="KW-0812">Transmembrane</keyword>
<dbReference type="RefSeq" id="WP_006971465.1">
    <property type="nucleotide sequence ID" value="NZ_ABCS01000020.1"/>
</dbReference>
<dbReference type="PANTHER" id="PTHR32507:SF8">
    <property type="entry name" value="CNH1P"/>
    <property type="match status" value="1"/>
</dbReference>
<evidence type="ECO:0000313" key="12">
    <source>
        <dbReference type="EMBL" id="EDM79339.1"/>
    </source>
</evidence>
<accession>A6G416</accession>
<dbReference type="Proteomes" id="UP000005801">
    <property type="component" value="Unassembled WGS sequence"/>
</dbReference>
<dbReference type="Pfam" id="PF00999">
    <property type="entry name" value="Na_H_Exchanger"/>
    <property type="match status" value="1"/>
</dbReference>
<sequence>MATTWIVLIAFVLAFALLSRKLDGFGVSAPMVFVAFGALVGPHALGLPMAEGATDEATSALAHGVVDVLAELTLMLVLFGDASRIDLQALRRESGLPGRMLAIGMPLTIALGAVAAKLLFPSLSVWEAALLAAVLAPTDAALGQAVVSSEEVPPAIRQSLNVESGLNDGVALPVVMVFAALASGGEGEAAQAAGEGTKWVVFWLMQVGLGPVAGILVALVGGYLAERACASGAMGETFERIAGLSLAPLAYFAAEAIGGNGFIAAFVAGLVLGNTARGFAGSVHAFLETEGQLLMIAVFALVGALWAVDVVAGASATAWVYAGLSLTAIRMVPVALSMVGKGVRWPTVAFLGWFGPRGLATVLFGLIIIEREAIAHREQLFAVAMLTVLLSVFAHGLSARPGARRYGQWAKAAGLRADASEMAEVMEHPTRHDPERPSKLARALGVRGAREG</sequence>
<feature type="transmembrane region" description="Helical" evidence="10">
    <location>
        <begin position="348"/>
        <end position="369"/>
    </location>
</feature>
<keyword evidence="7" id="KW-0406">Ion transport</keyword>
<dbReference type="InterPro" id="IPR038770">
    <property type="entry name" value="Na+/solute_symporter_sf"/>
</dbReference>
<evidence type="ECO:0000313" key="13">
    <source>
        <dbReference type="Proteomes" id="UP000005801"/>
    </source>
</evidence>
<evidence type="ECO:0000259" key="11">
    <source>
        <dbReference type="Pfam" id="PF00999"/>
    </source>
</evidence>
<feature type="transmembrane region" description="Helical" evidence="10">
    <location>
        <begin position="245"/>
        <end position="272"/>
    </location>
</feature>
<feature type="region of interest" description="Disordered" evidence="9">
    <location>
        <begin position="427"/>
        <end position="452"/>
    </location>
</feature>
<dbReference type="GO" id="GO:0015297">
    <property type="term" value="F:antiporter activity"/>
    <property type="evidence" value="ECO:0007669"/>
    <property type="project" value="UniProtKB-KW"/>
</dbReference>
<name>A6G416_9BACT</name>
<organism evidence="12 13">
    <name type="scientific">Plesiocystis pacifica SIR-1</name>
    <dbReference type="NCBI Taxonomy" id="391625"/>
    <lineage>
        <taxon>Bacteria</taxon>
        <taxon>Pseudomonadati</taxon>
        <taxon>Myxococcota</taxon>
        <taxon>Polyangia</taxon>
        <taxon>Nannocystales</taxon>
        <taxon>Nannocystaceae</taxon>
        <taxon>Plesiocystis</taxon>
    </lineage>
</organism>
<feature type="transmembrane region" description="Helical" evidence="10">
    <location>
        <begin position="100"/>
        <end position="120"/>
    </location>
</feature>
<keyword evidence="4" id="KW-1003">Cell membrane</keyword>
<evidence type="ECO:0000256" key="2">
    <source>
        <dbReference type="ARBA" id="ARBA00022448"/>
    </source>
</evidence>